<dbReference type="KEGG" id="paur:FGL86_05820"/>
<dbReference type="OrthoDB" id="8863314at2"/>
<evidence type="ECO:0000313" key="4">
    <source>
        <dbReference type="Proteomes" id="UP000321272"/>
    </source>
</evidence>
<keyword evidence="2" id="KW-0812">Transmembrane</keyword>
<organism evidence="3 4">
    <name type="scientific">Pistricoccus aurantiacus</name>
    <dbReference type="NCBI Taxonomy" id="1883414"/>
    <lineage>
        <taxon>Bacteria</taxon>
        <taxon>Pseudomonadati</taxon>
        <taxon>Pseudomonadota</taxon>
        <taxon>Gammaproteobacteria</taxon>
        <taxon>Oceanospirillales</taxon>
        <taxon>Halomonadaceae</taxon>
        <taxon>Pistricoccus</taxon>
    </lineage>
</organism>
<sequence length="165" mass="17740">MTRQPQPQSRSTDFLTTHRAAWVTLAFVGMALLSGCATSKDELMPTNGVTMQELWKQGSSQASGSASPGGPSAQAVESARGVLRRPIGAAQMNDERTRYTRDAANEIHSQFSRLPNPDLVIYIYPHLAGGSESIPVPGYSSVFPLYSTPQYAMPGEGARPAGRTR</sequence>
<dbReference type="NCBIfam" id="TIGR03751">
    <property type="entry name" value="conj_TIGR03751"/>
    <property type="match status" value="1"/>
</dbReference>
<dbReference type="InterPro" id="IPR022262">
    <property type="entry name" value="Lipoprot_put"/>
</dbReference>
<keyword evidence="2" id="KW-0472">Membrane</keyword>
<name>A0A5B8SQR1_9GAMM</name>
<evidence type="ECO:0000256" key="1">
    <source>
        <dbReference type="SAM" id="MobiDB-lite"/>
    </source>
</evidence>
<dbReference type="Proteomes" id="UP000321272">
    <property type="component" value="Chromosome"/>
</dbReference>
<evidence type="ECO:0000313" key="3">
    <source>
        <dbReference type="EMBL" id="QEA38641.1"/>
    </source>
</evidence>
<reference evidence="3 4" key="1">
    <citation type="submission" date="2019-06" db="EMBL/GenBank/DDBJ databases">
        <title>Genome analyses of bacteria isolated from kimchi.</title>
        <authorList>
            <person name="Lee S."/>
            <person name="Ahn S."/>
            <person name="Roh S."/>
        </authorList>
    </citation>
    <scope>NUCLEOTIDE SEQUENCE [LARGE SCALE GENOMIC DNA]</scope>
    <source>
        <strain evidence="3 4">CBA4606</strain>
    </source>
</reference>
<gene>
    <name evidence="3" type="ORF">FGL86_05820</name>
</gene>
<keyword evidence="3" id="KW-0449">Lipoprotein</keyword>
<dbReference type="RefSeq" id="WP_147183703.1">
    <property type="nucleotide sequence ID" value="NZ_CP042382.1"/>
</dbReference>
<proteinExistence type="predicted"/>
<protein>
    <submittedName>
        <fullName evidence="3">TIGR03751 family conjugal transfer lipoprotein</fullName>
    </submittedName>
</protein>
<evidence type="ECO:0000256" key="2">
    <source>
        <dbReference type="SAM" id="Phobius"/>
    </source>
</evidence>
<keyword evidence="4" id="KW-1185">Reference proteome</keyword>
<feature type="region of interest" description="Disordered" evidence="1">
    <location>
        <begin position="56"/>
        <end position="79"/>
    </location>
</feature>
<feature type="transmembrane region" description="Helical" evidence="2">
    <location>
        <begin position="20"/>
        <end position="38"/>
    </location>
</feature>
<dbReference type="AlphaFoldDB" id="A0A5B8SQR1"/>
<keyword evidence="2" id="KW-1133">Transmembrane helix</keyword>
<dbReference type="EMBL" id="CP042382">
    <property type="protein sequence ID" value="QEA38641.1"/>
    <property type="molecule type" value="Genomic_DNA"/>
</dbReference>
<accession>A0A5B8SQR1</accession>
<feature type="compositionally biased region" description="Low complexity" evidence="1">
    <location>
        <begin position="57"/>
        <end position="75"/>
    </location>
</feature>